<dbReference type="PANTHER" id="PTHR37456">
    <property type="entry name" value="SI:CH211-266K2.1"/>
    <property type="match status" value="1"/>
</dbReference>
<evidence type="ECO:0000313" key="2">
    <source>
        <dbReference type="EMBL" id="QHU21852.1"/>
    </source>
</evidence>
<dbReference type="InterPro" id="IPR050938">
    <property type="entry name" value="Collagen_Structural_Proteins"/>
</dbReference>
<dbReference type="PANTHER" id="PTHR37456:SF3">
    <property type="entry name" value="COLLAGEN ALPHA-1(XXV) CHAIN"/>
    <property type="match status" value="1"/>
</dbReference>
<proteinExistence type="predicted"/>
<keyword evidence="1" id="KW-0677">Repeat</keyword>
<accession>A0A6C0KV41</accession>
<dbReference type="InterPro" id="IPR008160">
    <property type="entry name" value="Collagen"/>
</dbReference>
<dbReference type="EMBL" id="MN740992">
    <property type="protein sequence ID" value="QHU21852.1"/>
    <property type="molecule type" value="Genomic_DNA"/>
</dbReference>
<dbReference type="Pfam" id="PF01391">
    <property type="entry name" value="Collagen"/>
    <property type="match status" value="1"/>
</dbReference>
<dbReference type="AlphaFoldDB" id="A0A6C0KV41"/>
<organism evidence="2">
    <name type="scientific">viral metagenome</name>
    <dbReference type="NCBI Taxonomy" id="1070528"/>
    <lineage>
        <taxon>unclassified sequences</taxon>
        <taxon>metagenomes</taxon>
        <taxon>organismal metagenomes</taxon>
    </lineage>
</organism>
<protein>
    <submittedName>
        <fullName evidence="2">Uncharacterized protein</fullName>
    </submittedName>
</protein>
<reference evidence="2" key="1">
    <citation type="journal article" date="2020" name="Nature">
        <title>Giant virus diversity and host interactions through global metagenomics.</title>
        <authorList>
            <person name="Schulz F."/>
            <person name="Roux S."/>
            <person name="Paez-Espino D."/>
            <person name="Jungbluth S."/>
            <person name="Walsh D.A."/>
            <person name="Denef V.J."/>
            <person name="McMahon K.D."/>
            <person name="Konstantinidis K.T."/>
            <person name="Eloe-Fadrosh E.A."/>
            <person name="Kyrpides N.C."/>
            <person name="Woyke T."/>
        </authorList>
    </citation>
    <scope>NUCLEOTIDE SEQUENCE</scope>
    <source>
        <strain evidence="2">GVMAG-S-3300013286-35</strain>
    </source>
</reference>
<sequence length="192" mass="19704">MCDGPFAILLTDRIVTKIYAVRTTGNATSQMTLYFEGGTYSYINTTFSVGGVQGSTGAQGVQGAQGPQGVQGAVGAGVQGSNGIDGPAGAQGDIGPQGDIGAQGIPGFTGPLGPKGDQGYPISGQTEAPLCKGCEIEFANKSNLMKHLNKTPACNKLAKIAFLKLVYESVDEKRVPEIANKILAKDSSCSLM</sequence>
<name>A0A6C0KV41_9ZZZZ</name>
<evidence type="ECO:0000256" key="1">
    <source>
        <dbReference type="ARBA" id="ARBA00022737"/>
    </source>
</evidence>